<evidence type="ECO:0000313" key="5">
    <source>
        <dbReference type="Proteomes" id="UP001500618"/>
    </source>
</evidence>
<gene>
    <name evidence="4" type="ORF">GCM10009765_41560</name>
</gene>
<evidence type="ECO:0000313" key="4">
    <source>
        <dbReference type="EMBL" id="GAA1687768.1"/>
    </source>
</evidence>
<feature type="compositionally biased region" description="Pro residues" evidence="2">
    <location>
        <begin position="180"/>
        <end position="190"/>
    </location>
</feature>
<feature type="region of interest" description="Disordered" evidence="2">
    <location>
        <begin position="180"/>
        <end position="209"/>
    </location>
</feature>
<dbReference type="Proteomes" id="UP001500618">
    <property type="component" value="Unassembled WGS sequence"/>
</dbReference>
<keyword evidence="1" id="KW-0597">Phosphoprotein</keyword>
<dbReference type="RefSeq" id="WP_344311924.1">
    <property type="nucleotide sequence ID" value="NZ_BAAANY010000015.1"/>
</dbReference>
<organism evidence="4 5">
    <name type="scientific">Fodinicola feengrottensis</name>
    <dbReference type="NCBI Taxonomy" id="435914"/>
    <lineage>
        <taxon>Bacteria</taxon>
        <taxon>Bacillati</taxon>
        <taxon>Actinomycetota</taxon>
        <taxon>Actinomycetes</taxon>
        <taxon>Mycobacteriales</taxon>
        <taxon>Fodinicola</taxon>
    </lineage>
</organism>
<reference evidence="4 5" key="1">
    <citation type="journal article" date="2019" name="Int. J. Syst. Evol. Microbiol.">
        <title>The Global Catalogue of Microorganisms (GCM) 10K type strain sequencing project: providing services to taxonomists for standard genome sequencing and annotation.</title>
        <authorList>
            <consortium name="The Broad Institute Genomics Platform"/>
            <consortium name="The Broad Institute Genome Sequencing Center for Infectious Disease"/>
            <person name="Wu L."/>
            <person name="Ma J."/>
        </authorList>
    </citation>
    <scope>NUCLEOTIDE SEQUENCE [LARGE SCALE GENOMIC DNA]</scope>
    <source>
        <strain evidence="4 5">JCM 14718</strain>
    </source>
</reference>
<feature type="domain" description="FHA" evidence="3">
    <location>
        <begin position="500"/>
        <end position="556"/>
    </location>
</feature>
<dbReference type="InterPro" id="IPR008984">
    <property type="entry name" value="SMAD_FHA_dom_sf"/>
</dbReference>
<comment type="caution">
    <text evidence="4">The sequence shown here is derived from an EMBL/GenBank/DDBJ whole genome shotgun (WGS) entry which is preliminary data.</text>
</comment>
<dbReference type="InterPro" id="IPR000253">
    <property type="entry name" value="FHA_dom"/>
</dbReference>
<feature type="region of interest" description="Disordered" evidence="2">
    <location>
        <begin position="246"/>
        <end position="405"/>
    </location>
</feature>
<dbReference type="SMART" id="SM00240">
    <property type="entry name" value="FHA"/>
    <property type="match status" value="1"/>
</dbReference>
<dbReference type="PROSITE" id="PS50006">
    <property type="entry name" value="FHA_DOMAIN"/>
    <property type="match status" value="1"/>
</dbReference>
<sequence length="606" mass="62446">MTGWTVRPAPGNGVLARLGDLVLLFGAEPDAAVTRLLEMLDAVDAEGGDGRRLGRRLAGVLSSLDEAPALVAFGPTGDQVAVLVHGDAVLVANTSGGEVRLDGSQSVTWVDRVIADVTSVSASLAGAGGGAPQRFRLDDGVVPAGGFVLKQGGGRVRTPPPPPVAVVAEVAPIPAEPVPVPMPPPAPGTAPQPVVTSGSMPEPESFLDEPADQFSAPAATVAPVASTPPVQDFSAPPVQDFTASQADQFSTPVSSAPPAQDFSAPPVQDFTSAPVEDFSSPPVQNFSAPPAQDFSAPPVQDFTAPPVQDFSSPPVQDFTAPPVQDFSSPMGEPVVAAPAFVPPPPPPPPAPEPPAPPAPASMPEAFAEPSSAVSFDQPVEAVPLAAGPLPTRPAEPGPAAGVDRGEPFESVLLAGPEADLSGLPMPEPLPMADQEPEEVGQEVLGIYCKNDHFNDPRAPYCGVCGISMVQLTHIARPGIRPPLGVLVLDDGATFRLDTSYVIGREPERNPEVADGRARSVRLYDPEGLVSRAHASIELADWDVVVNDLGSANGTYVFPPGADGWIRVLPNAPIIITPGTRVGLGRRGFLYESHTKSAAFEASTAPR</sequence>
<proteinExistence type="predicted"/>
<dbReference type="Pfam" id="PF00498">
    <property type="entry name" value="FHA"/>
    <property type="match status" value="1"/>
</dbReference>
<dbReference type="SUPFAM" id="SSF49879">
    <property type="entry name" value="SMAD/FHA domain"/>
    <property type="match status" value="1"/>
</dbReference>
<evidence type="ECO:0000256" key="2">
    <source>
        <dbReference type="SAM" id="MobiDB-lite"/>
    </source>
</evidence>
<protein>
    <recommendedName>
        <fullName evidence="3">FHA domain-containing protein</fullName>
    </recommendedName>
</protein>
<name>A0ABN2HHN4_9ACTN</name>
<evidence type="ECO:0000256" key="1">
    <source>
        <dbReference type="ARBA" id="ARBA00022553"/>
    </source>
</evidence>
<dbReference type="EMBL" id="BAAANY010000015">
    <property type="protein sequence ID" value="GAA1687768.1"/>
    <property type="molecule type" value="Genomic_DNA"/>
</dbReference>
<evidence type="ECO:0000259" key="3">
    <source>
        <dbReference type="PROSITE" id="PS50006"/>
    </source>
</evidence>
<accession>A0ABN2HHN4</accession>
<dbReference type="CDD" id="cd00060">
    <property type="entry name" value="FHA"/>
    <property type="match status" value="1"/>
</dbReference>
<keyword evidence="5" id="KW-1185">Reference proteome</keyword>
<feature type="compositionally biased region" description="Low complexity" evidence="2">
    <location>
        <begin position="361"/>
        <end position="372"/>
    </location>
</feature>
<feature type="compositionally biased region" description="Pro residues" evidence="2">
    <location>
        <begin position="340"/>
        <end position="360"/>
    </location>
</feature>
<dbReference type="Gene3D" id="2.60.200.20">
    <property type="match status" value="1"/>
</dbReference>